<organism evidence="2 3">
    <name type="scientific">Amycolatopsis vastitatis</name>
    <dbReference type="NCBI Taxonomy" id="1905142"/>
    <lineage>
        <taxon>Bacteria</taxon>
        <taxon>Bacillati</taxon>
        <taxon>Actinomycetota</taxon>
        <taxon>Actinomycetes</taxon>
        <taxon>Pseudonocardiales</taxon>
        <taxon>Pseudonocardiaceae</taxon>
        <taxon>Amycolatopsis</taxon>
    </lineage>
</organism>
<dbReference type="InterPro" id="IPR049248">
    <property type="entry name" value="DUF6881"/>
</dbReference>
<keyword evidence="3" id="KW-1185">Reference proteome</keyword>
<dbReference type="RefSeq" id="WP_093952196.1">
    <property type="nucleotide sequence ID" value="NZ_NMUL01000043.1"/>
</dbReference>
<dbReference type="Pfam" id="PF21812">
    <property type="entry name" value="DUF6881"/>
    <property type="match status" value="1"/>
</dbReference>
<dbReference type="Proteomes" id="UP000215199">
    <property type="component" value="Unassembled WGS sequence"/>
</dbReference>
<dbReference type="EMBL" id="NMUL01000043">
    <property type="protein sequence ID" value="OXM61902.1"/>
    <property type="molecule type" value="Genomic_DNA"/>
</dbReference>
<accession>A0A229SSV2</accession>
<evidence type="ECO:0000313" key="2">
    <source>
        <dbReference type="EMBL" id="OXM61902.1"/>
    </source>
</evidence>
<sequence length="92" mass="10430">MTSYVKVRWDHGFADEPVELFSELGEDRYEVRKVDVYRDGRADWADAGRETDTIGLGEVPFPGLGEINAQPEFHAEVITAEEFEAAWVRARG</sequence>
<comment type="caution">
    <text evidence="2">The sequence shown here is derived from an EMBL/GenBank/DDBJ whole genome shotgun (WGS) entry which is preliminary data.</text>
</comment>
<dbReference type="OrthoDB" id="288554at2"/>
<protein>
    <recommendedName>
        <fullName evidence="1">DUF6881 domain-containing protein</fullName>
    </recommendedName>
</protein>
<evidence type="ECO:0000313" key="3">
    <source>
        <dbReference type="Proteomes" id="UP000215199"/>
    </source>
</evidence>
<gene>
    <name evidence="2" type="ORF">CF165_36765</name>
</gene>
<feature type="domain" description="DUF6881" evidence="1">
    <location>
        <begin position="3"/>
        <end position="90"/>
    </location>
</feature>
<dbReference type="AlphaFoldDB" id="A0A229SSV2"/>
<proteinExistence type="predicted"/>
<evidence type="ECO:0000259" key="1">
    <source>
        <dbReference type="Pfam" id="PF21812"/>
    </source>
</evidence>
<name>A0A229SSV2_9PSEU</name>
<reference evidence="3" key="1">
    <citation type="submission" date="2017-07" db="EMBL/GenBank/DDBJ databases">
        <title>Comparative genome mining reveals phylogenetic distribution patterns of secondary metabolites in Amycolatopsis.</title>
        <authorList>
            <person name="Adamek M."/>
            <person name="Alanjary M."/>
            <person name="Sales-Ortells H."/>
            <person name="Goodfellow M."/>
            <person name="Bull A.T."/>
            <person name="Kalinowski J."/>
            <person name="Ziemert N."/>
        </authorList>
    </citation>
    <scope>NUCLEOTIDE SEQUENCE [LARGE SCALE GENOMIC DNA]</scope>
    <source>
        <strain evidence="3">H5</strain>
    </source>
</reference>